<name>A0A6C0UL93_9EURY</name>
<dbReference type="Proteomes" id="UP000465846">
    <property type="component" value="Chromosome"/>
</dbReference>
<organism evidence="1 2">
    <name type="scientific">Halogeometricum borinquense</name>
    <dbReference type="NCBI Taxonomy" id="60847"/>
    <lineage>
        <taxon>Archaea</taxon>
        <taxon>Methanobacteriati</taxon>
        <taxon>Methanobacteriota</taxon>
        <taxon>Stenosarchaea group</taxon>
        <taxon>Halobacteria</taxon>
        <taxon>Halobacteriales</taxon>
        <taxon>Haloferacaceae</taxon>
        <taxon>Halogeometricum</taxon>
    </lineage>
</organism>
<dbReference type="EMBL" id="CP048739">
    <property type="protein sequence ID" value="QIB75363.1"/>
    <property type="molecule type" value="Genomic_DNA"/>
</dbReference>
<proteinExistence type="predicted"/>
<dbReference type="AlphaFoldDB" id="A0A6C0UL93"/>
<dbReference type="GeneID" id="44080601"/>
<sequence>MTDINLTPSQILPLFIEWVNDRGTVRIDSSSAAGNGKRYFINRDRGPDYSKQLDQLPEETHPVFDRFVSQGYSPRVIAAAIDSLATYDSVVEAAEAFGCSPEGVRNNLSAVREALAEYGIDSKRS</sequence>
<reference evidence="1 2" key="1">
    <citation type="submission" date="2020-02" db="EMBL/GenBank/DDBJ databases">
        <title>Whole genome sequence of Halogeometricum borinquense strain wsp4.</title>
        <authorList>
            <person name="Verma D.K."/>
            <person name="Gopal K."/>
            <person name="Prasad E.S."/>
        </authorList>
    </citation>
    <scope>NUCLEOTIDE SEQUENCE [LARGE SCALE GENOMIC DNA]</scope>
    <source>
        <strain evidence="2">wsp4</strain>
    </source>
</reference>
<gene>
    <name evidence="1" type="ORF">G3I44_14330</name>
</gene>
<dbReference type="RefSeq" id="WP_163487143.1">
    <property type="nucleotide sequence ID" value="NZ_CP048739.1"/>
</dbReference>
<evidence type="ECO:0000313" key="2">
    <source>
        <dbReference type="Proteomes" id="UP000465846"/>
    </source>
</evidence>
<evidence type="ECO:0000313" key="1">
    <source>
        <dbReference type="EMBL" id="QIB75363.1"/>
    </source>
</evidence>
<protein>
    <submittedName>
        <fullName evidence="1">Uncharacterized protein</fullName>
    </submittedName>
</protein>
<accession>A0A6C0UL93</accession>